<comment type="caution">
    <text evidence="1">The sequence shown here is derived from an EMBL/GenBank/DDBJ whole genome shotgun (WGS) entry which is preliminary data.</text>
</comment>
<reference evidence="1" key="1">
    <citation type="journal article" date="2015" name="Nature">
        <title>Complex archaea that bridge the gap between prokaryotes and eukaryotes.</title>
        <authorList>
            <person name="Spang A."/>
            <person name="Saw J.H."/>
            <person name="Jorgensen S.L."/>
            <person name="Zaremba-Niedzwiedzka K."/>
            <person name="Martijn J."/>
            <person name="Lind A.E."/>
            <person name="van Eijk R."/>
            <person name="Schleper C."/>
            <person name="Guy L."/>
            <person name="Ettema T.J."/>
        </authorList>
    </citation>
    <scope>NUCLEOTIDE SEQUENCE</scope>
</reference>
<evidence type="ECO:0000313" key="1">
    <source>
        <dbReference type="EMBL" id="KKM22895.1"/>
    </source>
</evidence>
<proteinExistence type="predicted"/>
<organism evidence="1">
    <name type="scientific">marine sediment metagenome</name>
    <dbReference type="NCBI Taxonomy" id="412755"/>
    <lineage>
        <taxon>unclassified sequences</taxon>
        <taxon>metagenomes</taxon>
        <taxon>ecological metagenomes</taxon>
    </lineage>
</organism>
<gene>
    <name evidence="1" type="ORF">LCGC14_1620660</name>
</gene>
<name>A0A0F9L5I2_9ZZZZ</name>
<protein>
    <recommendedName>
        <fullName evidence="2">Large polyvalent protein associated domain-containing protein</fullName>
    </recommendedName>
</protein>
<accession>A0A0F9L5I2</accession>
<dbReference type="AlphaFoldDB" id="A0A0F9L5I2"/>
<feature type="non-terminal residue" evidence="1">
    <location>
        <position position="1"/>
    </location>
</feature>
<evidence type="ECO:0008006" key="2">
    <source>
        <dbReference type="Google" id="ProtNLM"/>
    </source>
</evidence>
<sequence>GKEQIEKFLMMGPIGDYTWNRLLPMMKITAFNSYMELLRGLRDGARFQRTFAKVPGLSPQKARQIGEPLDSLLEGIPVLSDALKRFGGVKNISDWDIVRAAADAATNTGGGINWALVGDNPGLLQRIAFLTPGWFRANAGSLINGFKVGSPKGVLARRIFAQQMMMAGAVSTFASLAWSGRLPEYDPRESKFLNVETPTGSLAILPAKTYGRLAVRMIAGTPWEDDEAEGRALELSNFLEGRQGMWPSIATDLYTGEDFFGNKITNPYTYVAQQILPIGAGEATVAWQEGARGEELYTRISAGFGGMNFIPVRAGEQRDDLISRAAEWRDNGQPFVDSQGEILLLWNELTADQQREFKSFDKSSEGPHLQQKIDDDLANKESPFAELKAVDKASEQALADAGDQLISQGAVIGSRAQYRQRVSAIRTVERMAREILRQREGIEDQEPNTTDQRIVEGYFEEVVDASLDPEFRDRLLGQIEQGTIEETILSAALELDPEIFEANERAYFSFVESKYGKGGLDKLKTILNLSDSTDGVLASFGRDKDMLNEGYYEVRDGLFTPSIMEEVGLPKGIPDQFLSWEQFKNNTLIGMSEDLEGAILPPSIGEIENRSEETIYERFRILPTQTLNKAQAEGVARVLGDKIFKGYEDLRTKVSNEYLALHPDQLCALSYWEYRESVNDDLKPFLTTCSSRIPQPSNYP</sequence>
<dbReference type="EMBL" id="LAZR01013236">
    <property type="protein sequence ID" value="KKM22895.1"/>
    <property type="molecule type" value="Genomic_DNA"/>
</dbReference>